<sequence length="188" mass="22253">MGFPTLETERFILRELTLLDAENMFHYFQKESVMRYFGMDAIRNMEQVKRMIQMFSKKYKEGSQVRWGIELKGTNRFIGTCGFHFINLNHKRAEIGYELDDAYWGKGYATEAVQTIVTYAFQTMKLIRIGAVVYKENEASHKLLKKIGFQKEGLLRKYMIQNNVEYDTIIYSLLAEDWEKKSCLSIKY</sequence>
<evidence type="ECO:0000313" key="3">
    <source>
        <dbReference type="Proteomes" id="UP000242164"/>
    </source>
</evidence>
<dbReference type="Proteomes" id="UP000242164">
    <property type="component" value="Unassembled WGS sequence"/>
</dbReference>
<feature type="domain" description="N-acetyltransferase" evidence="1">
    <location>
        <begin position="11"/>
        <end position="176"/>
    </location>
</feature>
<dbReference type="Gene3D" id="3.40.630.30">
    <property type="match status" value="1"/>
</dbReference>
<dbReference type="PANTHER" id="PTHR43792:SF9">
    <property type="entry name" value="RIBOSOMAL-PROTEIN-ALANINE ACETYLTRANSFERASE"/>
    <property type="match status" value="1"/>
</dbReference>
<name>A0AAX2CHS9_9BACI</name>
<gene>
    <name evidence="2" type="ORF">BCB44BAC_02286</name>
</gene>
<dbReference type="PANTHER" id="PTHR43792">
    <property type="entry name" value="GNAT FAMILY, PUTATIVE (AFU_ORTHOLOGUE AFUA_3G00765)-RELATED-RELATED"/>
    <property type="match status" value="1"/>
</dbReference>
<reference evidence="2 3" key="1">
    <citation type="submission" date="2016-08" db="EMBL/GenBank/DDBJ databases">
        <authorList>
            <person name="Loux V."/>
            <person name="Rue O."/>
        </authorList>
    </citation>
    <scope>NUCLEOTIDE SEQUENCE [LARGE SCALE GENOMIC DNA]</scope>
    <source>
        <strain evidence="2 3">AFSSA_08CEB44bac</strain>
    </source>
</reference>
<dbReference type="CDD" id="cd04301">
    <property type="entry name" value="NAT_SF"/>
    <property type="match status" value="1"/>
</dbReference>
<dbReference type="GO" id="GO:0008999">
    <property type="term" value="F:protein-N-terminal-alanine acetyltransferase activity"/>
    <property type="evidence" value="ECO:0007669"/>
    <property type="project" value="TreeGrafter"/>
</dbReference>
<comment type="caution">
    <text evidence="2">The sequence shown here is derived from an EMBL/GenBank/DDBJ whole genome shotgun (WGS) entry which is preliminary data.</text>
</comment>
<proteinExistence type="predicted"/>
<dbReference type="PROSITE" id="PS51186">
    <property type="entry name" value="GNAT"/>
    <property type="match status" value="1"/>
</dbReference>
<dbReference type="SUPFAM" id="SSF55729">
    <property type="entry name" value="Acyl-CoA N-acyltransferases (Nat)"/>
    <property type="match status" value="1"/>
</dbReference>
<evidence type="ECO:0000313" key="2">
    <source>
        <dbReference type="EMBL" id="SCL93966.1"/>
    </source>
</evidence>
<organism evidence="2 3">
    <name type="scientific">Bacillus cytotoxicus</name>
    <dbReference type="NCBI Taxonomy" id="580165"/>
    <lineage>
        <taxon>Bacteria</taxon>
        <taxon>Bacillati</taxon>
        <taxon>Bacillota</taxon>
        <taxon>Bacilli</taxon>
        <taxon>Bacillales</taxon>
        <taxon>Bacillaceae</taxon>
        <taxon>Bacillus</taxon>
        <taxon>Bacillus cereus group</taxon>
    </lineage>
</organism>
<dbReference type="GO" id="GO:0005737">
    <property type="term" value="C:cytoplasm"/>
    <property type="evidence" value="ECO:0007669"/>
    <property type="project" value="TreeGrafter"/>
</dbReference>
<accession>A0AAX2CHS9</accession>
<dbReference type="EMBL" id="FMIK01000028">
    <property type="protein sequence ID" value="SCL93966.1"/>
    <property type="molecule type" value="Genomic_DNA"/>
</dbReference>
<evidence type="ECO:0000259" key="1">
    <source>
        <dbReference type="PROSITE" id="PS51186"/>
    </source>
</evidence>
<dbReference type="AlphaFoldDB" id="A0AAX2CHS9"/>
<dbReference type="Pfam" id="PF13302">
    <property type="entry name" value="Acetyltransf_3"/>
    <property type="match status" value="1"/>
</dbReference>
<dbReference type="InterPro" id="IPR051531">
    <property type="entry name" value="N-acetyltransferase"/>
</dbReference>
<dbReference type="RefSeq" id="WP_048724339.1">
    <property type="nucleotide sequence ID" value="NZ_CP024101.1"/>
</dbReference>
<dbReference type="InterPro" id="IPR016181">
    <property type="entry name" value="Acyl_CoA_acyltransferase"/>
</dbReference>
<protein>
    <submittedName>
        <fullName evidence="2">GCN5-related N-acetyltransferase</fullName>
    </submittedName>
</protein>
<dbReference type="InterPro" id="IPR000182">
    <property type="entry name" value="GNAT_dom"/>
</dbReference>